<name>K1TE52_9ZZZZ</name>
<evidence type="ECO:0000313" key="1">
    <source>
        <dbReference type="EMBL" id="EKC65664.1"/>
    </source>
</evidence>
<sequence length="111" mass="12862">LMFFAAEYQLNSLLPNNILRNTAINALYDDIHDKAEEFYKEFSDGAEYSFYYLAVRKNDDISQNIGKCFSMLCGKGKENEEYASLGSELWSGVLEEVEEIIRKYEFVGMKK</sequence>
<comment type="caution">
    <text evidence="1">The sequence shown here is derived from an EMBL/GenBank/DDBJ whole genome shotgun (WGS) entry which is preliminary data.</text>
</comment>
<gene>
    <name evidence="1" type="ORF">OBE_06343</name>
</gene>
<proteinExistence type="predicted"/>
<organism evidence="1">
    <name type="scientific">human gut metagenome</name>
    <dbReference type="NCBI Taxonomy" id="408170"/>
    <lineage>
        <taxon>unclassified sequences</taxon>
        <taxon>metagenomes</taxon>
        <taxon>organismal metagenomes</taxon>
    </lineage>
</organism>
<accession>K1TE52</accession>
<protein>
    <submittedName>
        <fullName evidence="1">Uncharacterized protein</fullName>
    </submittedName>
</protein>
<dbReference type="AlphaFoldDB" id="K1TE52"/>
<dbReference type="EMBL" id="AJWZ01004360">
    <property type="protein sequence ID" value="EKC65664.1"/>
    <property type="molecule type" value="Genomic_DNA"/>
</dbReference>
<feature type="non-terminal residue" evidence="1">
    <location>
        <position position="1"/>
    </location>
</feature>
<reference evidence="1" key="1">
    <citation type="journal article" date="2013" name="Environ. Microbiol.">
        <title>Microbiota from the distal guts of lean and obese adolescents exhibit partial functional redundancy besides clear differences in community structure.</title>
        <authorList>
            <person name="Ferrer M."/>
            <person name="Ruiz A."/>
            <person name="Lanza F."/>
            <person name="Haange S.B."/>
            <person name="Oberbach A."/>
            <person name="Till H."/>
            <person name="Bargiela R."/>
            <person name="Campoy C."/>
            <person name="Segura M.T."/>
            <person name="Richter M."/>
            <person name="von Bergen M."/>
            <person name="Seifert J."/>
            <person name="Suarez A."/>
        </authorList>
    </citation>
    <scope>NUCLEOTIDE SEQUENCE</scope>
</reference>